<evidence type="ECO:0000256" key="3">
    <source>
        <dbReference type="ARBA" id="ARBA00023125"/>
    </source>
</evidence>
<dbReference type="PATRIC" id="fig|1121338.3.peg.1480"/>
<dbReference type="STRING" id="1121338.CLTEP_14430"/>
<dbReference type="RefSeq" id="WP_066824670.1">
    <property type="nucleotide sequence ID" value="NZ_LTBA01000013.1"/>
</dbReference>
<dbReference type="EMBL" id="LTBA01000013">
    <property type="protein sequence ID" value="KYH34615.1"/>
    <property type="molecule type" value="Genomic_DNA"/>
</dbReference>
<evidence type="ECO:0000313" key="7">
    <source>
        <dbReference type="Proteomes" id="UP000075531"/>
    </source>
</evidence>
<keyword evidence="7" id="KW-1185">Reference proteome</keyword>
<dbReference type="GO" id="GO:0030983">
    <property type="term" value="F:mismatched DNA binding"/>
    <property type="evidence" value="ECO:0007669"/>
    <property type="project" value="InterPro"/>
</dbReference>
<dbReference type="SUPFAM" id="SSF48334">
    <property type="entry name" value="DNA repair protein MutS, domain III"/>
    <property type="match status" value="1"/>
</dbReference>
<keyword evidence="3" id="KW-0238">DNA-binding</keyword>
<dbReference type="GO" id="GO:0006298">
    <property type="term" value="P:mismatch repair"/>
    <property type="evidence" value="ECO:0007669"/>
    <property type="project" value="InterPro"/>
</dbReference>
<dbReference type="PANTHER" id="PTHR11361:SF14">
    <property type="entry name" value="DNA MISMATCH REPAIR PROTEIN MUTS, TYPE 2"/>
    <property type="match status" value="1"/>
</dbReference>
<keyword evidence="4" id="KW-0175">Coiled coil</keyword>
<dbReference type="InterPro" id="IPR045076">
    <property type="entry name" value="MutS"/>
</dbReference>
<gene>
    <name evidence="6" type="primary">mutS_2</name>
    <name evidence="6" type="ORF">CLTEP_14430</name>
</gene>
<dbReference type="InterPro" id="IPR000432">
    <property type="entry name" value="DNA_mismatch_repair_MutS_C"/>
</dbReference>
<evidence type="ECO:0000256" key="4">
    <source>
        <dbReference type="SAM" id="Coils"/>
    </source>
</evidence>
<dbReference type="InterPro" id="IPR027417">
    <property type="entry name" value="P-loop_NTPase"/>
</dbReference>
<evidence type="ECO:0000313" key="6">
    <source>
        <dbReference type="EMBL" id="KYH34615.1"/>
    </source>
</evidence>
<dbReference type="Proteomes" id="UP000075531">
    <property type="component" value="Unassembled WGS sequence"/>
</dbReference>
<organism evidence="6 7">
    <name type="scientific">Clostridium tepidiprofundi DSM 19306</name>
    <dbReference type="NCBI Taxonomy" id="1121338"/>
    <lineage>
        <taxon>Bacteria</taxon>
        <taxon>Bacillati</taxon>
        <taxon>Bacillota</taxon>
        <taxon>Clostridia</taxon>
        <taxon>Eubacteriales</taxon>
        <taxon>Clostridiaceae</taxon>
        <taxon>Clostridium</taxon>
    </lineage>
</organism>
<dbReference type="SMART" id="SM00534">
    <property type="entry name" value="MUTSac"/>
    <property type="match status" value="1"/>
</dbReference>
<reference evidence="6 7" key="1">
    <citation type="submission" date="2016-02" db="EMBL/GenBank/DDBJ databases">
        <title>Genome sequence of Clostridium tepidiprofundi DSM 19306.</title>
        <authorList>
            <person name="Poehlein A."/>
            <person name="Daniel R."/>
        </authorList>
    </citation>
    <scope>NUCLEOTIDE SEQUENCE [LARGE SCALE GENOMIC DNA]</scope>
    <source>
        <strain evidence="6 7">DSM 19306</strain>
    </source>
</reference>
<dbReference type="GO" id="GO:0140664">
    <property type="term" value="F:ATP-dependent DNA damage sensor activity"/>
    <property type="evidence" value="ECO:0007669"/>
    <property type="project" value="InterPro"/>
</dbReference>
<proteinExistence type="predicted"/>
<feature type="coiled-coil region" evidence="4">
    <location>
        <begin position="150"/>
        <end position="177"/>
    </location>
</feature>
<keyword evidence="2" id="KW-0067">ATP-binding</keyword>
<evidence type="ECO:0000259" key="5">
    <source>
        <dbReference type="SMART" id="SM00534"/>
    </source>
</evidence>
<name>A0A151B3Y0_9CLOT</name>
<dbReference type="Gene3D" id="3.40.50.300">
    <property type="entry name" value="P-loop containing nucleotide triphosphate hydrolases"/>
    <property type="match status" value="1"/>
</dbReference>
<protein>
    <submittedName>
        <fullName evidence="6">DNA mismatch repair protein MutS</fullName>
    </submittedName>
</protein>
<dbReference type="GO" id="GO:0005524">
    <property type="term" value="F:ATP binding"/>
    <property type="evidence" value="ECO:0007669"/>
    <property type="project" value="UniProtKB-KW"/>
</dbReference>
<keyword evidence="1" id="KW-0547">Nucleotide-binding</keyword>
<comment type="caution">
    <text evidence="6">The sequence shown here is derived from an EMBL/GenBank/DDBJ whole genome shotgun (WGS) entry which is preliminary data.</text>
</comment>
<sequence>MKFLENEQREQIGFSFVMEKTDVITAYGMKEKKDIKPFKITEKEKLLLEFESIQKMVESINKNKLLHKELERILMKFKDISNSIKRCKKHEILDEVELFEIKNFALRVEELLNVMNDIDLDIEEIKLYDLNEIVSLLDPEGKRISIFYIYDNYSDRLKNIRQQKKEIENKIFKETDEHTIERLKEERLNYVTLEEQEEIEIKKQLSISILESIDKIENDTKIIGRIDILNAKANLAIKYNAKKPKIVDNMYIKLVDAFNPEVVEILNKKKKKFTPVGIELRNGTTIITGANMGGKTVTLKTIVLNLLLSQCGFFVFAEEAVFPMLDFIYFISDDMQSISKGLSTFGAEIINLKQVVECIKRGNGFIALDEFARGTNPKEGYYIVKSLAEYLNKFDSISLISTHYDGIAKKGMDHYQVIGLKNLDFEALKHKIDLNKRHSVEIIQEHMNYKLEKVYDKYEVPKDALNISILLGLESEIVDIAKKYYYKEEKHEE</sequence>
<dbReference type="OrthoDB" id="9777812at2"/>
<feature type="domain" description="DNA mismatch repair proteins mutS family" evidence="5">
    <location>
        <begin position="282"/>
        <end position="486"/>
    </location>
</feature>
<dbReference type="PANTHER" id="PTHR11361">
    <property type="entry name" value="DNA MISMATCH REPAIR PROTEIN MUTS FAMILY MEMBER"/>
    <property type="match status" value="1"/>
</dbReference>
<dbReference type="Pfam" id="PF00488">
    <property type="entry name" value="MutS_V"/>
    <property type="match status" value="1"/>
</dbReference>
<evidence type="ECO:0000256" key="1">
    <source>
        <dbReference type="ARBA" id="ARBA00022741"/>
    </source>
</evidence>
<evidence type="ECO:0000256" key="2">
    <source>
        <dbReference type="ARBA" id="ARBA00022840"/>
    </source>
</evidence>
<dbReference type="SUPFAM" id="SSF52540">
    <property type="entry name" value="P-loop containing nucleoside triphosphate hydrolases"/>
    <property type="match status" value="1"/>
</dbReference>
<dbReference type="InterPro" id="IPR036187">
    <property type="entry name" value="DNA_mismatch_repair_MutS_sf"/>
</dbReference>
<accession>A0A151B3Y0</accession>
<dbReference type="AlphaFoldDB" id="A0A151B3Y0"/>